<reference evidence="2" key="1">
    <citation type="submission" date="2023-11" db="EMBL/GenBank/DDBJ databases">
        <title>Genome assemblies of two species of porcelain crab, Petrolisthes cinctipes and Petrolisthes manimaculis (Anomura: Porcellanidae).</title>
        <authorList>
            <person name="Angst P."/>
        </authorList>
    </citation>
    <scope>NUCLEOTIDE SEQUENCE</scope>
    <source>
        <strain evidence="2">PB745_02</strain>
        <tissue evidence="2">Gill</tissue>
    </source>
</reference>
<comment type="caution">
    <text evidence="2">The sequence shown here is derived from an EMBL/GenBank/DDBJ whole genome shotgun (WGS) entry which is preliminary data.</text>
</comment>
<evidence type="ECO:0000256" key="1">
    <source>
        <dbReference type="SAM" id="MobiDB-lite"/>
    </source>
</evidence>
<feature type="region of interest" description="Disordered" evidence="1">
    <location>
        <begin position="1"/>
        <end position="31"/>
    </location>
</feature>
<keyword evidence="3" id="KW-1185">Reference proteome</keyword>
<name>A0AAE1UDN3_9EUCA</name>
<organism evidence="2 3">
    <name type="scientific">Petrolisthes manimaculis</name>
    <dbReference type="NCBI Taxonomy" id="1843537"/>
    <lineage>
        <taxon>Eukaryota</taxon>
        <taxon>Metazoa</taxon>
        <taxon>Ecdysozoa</taxon>
        <taxon>Arthropoda</taxon>
        <taxon>Crustacea</taxon>
        <taxon>Multicrustacea</taxon>
        <taxon>Malacostraca</taxon>
        <taxon>Eumalacostraca</taxon>
        <taxon>Eucarida</taxon>
        <taxon>Decapoda</taxon>
        <taxon>Pleocyemata</taxon>
        <taxon>Anomura</taxon>
        <taxon>Galatheoidea</taxon>
        <taxon>Porcellanidae</taxon>
        <taxon>Petrolisthes</taxon>
    </lineage>
</organism>
<accession>A0AAE1UDN3</accession>
<feature type="compositionally biased region" description="Polar residues" evidence="1">
    <location>
        <begin position="17"/>
        <end position="31"/>
    </location>
</feature>
<feature type="region of interest" description="Disordered" evidence="1">
    <location>
        <begin position="60"/>
        <end position="79"/>
    </location>
</feature>
<evidence type="ECO:0000313" key="2">
    <source>
        <dbReference type="EMBL" id="KAK4320478.1"/>
    </source>
</evidence>
<dbReference type="Proteomes" id="UP001292094">
    <property type="component" value="Unassembled WGS sequence"/>
</dbReference>
<protein>
    <submittedName>
        <fullName evidence="2">Uncharacterized protein</fullName>
    </submittedName>
</protein>
<evidence type="ECO:0000313" key="3">
    <source>
        <dbReference type="Proteomes" id="UP001292094"/>
    </source>
</evidence>
<dbReference type="AlphaFoldDB" id="A0AAE1UDN3"/>
<proteinExistence type="predicted"/>
<gene>
    <name evidence="2" type="ORF">Pmani_008644</name>
</gene>
<dbReference type="EMBL" id="JAWZYT010000665">
    <property type="protein sequence ID" value="KAK4320478.1"/>
    <property type="molecule type" value="Genomic_DNA"/>
</dbReference>
<sequence length="79" mass="8375">MNFLLQGRADSPMDITTHGTSIQSNNRSTSIPEQATSALQMIDDGIGISDDFSVSAVTSTQMDCTSPGDKTYAVSSNQE</sequence>